<evidence type="ECO:0000256" key="7">
    <source>
        <dbReference type="SAM" id="MobiDB-lite"/>
    </source>
</evidence>
<evidence type="ECO:0000259" key="8">
    <source>
        <dbReference type="SMART" id="SM00479"/>
    </source>
</evidence>
<dbReference type="InterPro" id="IPR047021">
    <property type="entry name" value="REXO1/3/4-like"/>
</dbReference>
<protein>
    <recommendedName>
        <fullName evidence="8">Exonuclease domain-containing protein</fullName>
    </recommendedName>
</protein>
<keyword evidence="5" id="KW-0269">Exonuclease</keyword>
<dbReference type="InterPro" id="IPR036397">
    <property type="entry name" value="RNaseH_sf"/>
</dbReference>
<dbReference type="CDD" id="cd06145">
    <property type="entry name" value="REX1_like"/>
    <property type="match status" value="1"/>
</dbReference>
<dbReference type="SMART" id="SM00479">
    <property type="entry name" value="EXOIII"/>
    <property type="match status" value="1"/>
</dbReference>
<dbReference type="GO" id="GO:0003676">
    <property type="term" value="F:nucleic acid binding"/>
    <property type="evidence" value="ECO:0007669"/>
    <property type="project" value="InterPro"/>
</dbReference>
<organism evidence="9 10">
    <name type="scientific">[Myrmecia] bisecta</name>
    <dbReference type="NCBI Taxonomy" id="41462"/>
    <lineage>
        <taxon>Eukaryota</taxon>
        <taxon>Viridiplantae</taxon>
        <taxon>Chlorophyta</taxon>
        <taxon>core chlorophytes</taxon>
        <taxon>Trebouxiophyceae</taxon>
        <taxon>Trebouxiales</taxon>
        <taxon>Trebouxiaceae</taxon>
        <taxon>Myrmecia</taxon>
    </lineage>
</organism>
<sequence>MEKARKIMAASFSAQDTEVLVRVVKQTQRSGIKGSLGDWKTYVKTQVKGVGKNDPAHHSWKVLAAFVATLDQPEHQEVLKRLVNLHHQEQEQERASKRAKMDPSPEVYGQGGAWDLVRRTAAHANFKPLFDLPCSASGWVRTSRHPPVPGQQPILFGLDCEMCETAKDLRELAGFCLVNAAGRPVLQALVKPRGPVLDYRSFVTGMTDEDFQGVEFTRADAQRALLQLLQAEGRDVVLVGHALHHDLRALRLDHLPVIDTSLIFSYKGLPGATPSLADLYKAVIGRDLREGAVHDCMQDAAATMALVQHQLQQQEPTFVLDPPQIKVPSGDLRKLLVHSIPPGTTVADLQSLWTRGAADQGEPATASTSNPSSADEPCSFAVEGDLSSRKVLLVFKHPGEANDAFKRLAAKQQVDCLGRAQKDVTLQIGSSKGKIVKLRKMGAHNGMAYGQQRKPKKERKRKRAEAASNDAT</sequence>
<dbReference type="InterPro" id="IPR012337">
    <property type="entry name" value="RNaseH-like_sf"/>
</dbReference>
<accession>A0AAW1QEW8</accession>
<dbReference type="GO" id="GO:0004527">
    <property type="term" value="F:exonuclease activity"/>
    <property type="evidence" value="ECO:0007669"/>
    <property type="project" value="UniProtKB-KW"/>
</dbReference>
<evidence type="ECO:0000256" key="4">
    <source>
        <dbReference type="ARBA" id="ARBA00022801"/>
    </source>
</evidence>
<evidence type="ECO:0000256" key="1">
    <source>
        <dbReference type="ARBA" id="ARBA00004123"/>
    </source>
</evidence>
<dbReference type="SUPFAM" id="SSF53098">
    <property type="entry name" value="Ribonuclease H-like"/>
    <property type="match status" value="1"/>
</dbReference>
<dbReference type="InterPro" id="IPR013520">
    <property type="entry name" value="Ribonucl_H"/>
</dbReference>
<dbReference type="PANTHER" id="PTHR12801:SF115">
    <property type="entry name" value="FI18136P1-RELATED"/>
    <property type="match status" value="1"/>
</dbReference>
<evidence type="ECO:0000256" key="2">
    <source>
        <dbReference type="ARBA" id="ARBA00006357"/>
    </source>
</evidence>
<keyword evidence="3" id="KW-0540">Nuclease</keyword>
<comment type="caution">
    <text evidence="9">The sequence shown here is derived from an EMBL/GenBank/DDBJ whole genome shotgun (WGS) entry which is preliminary data.</text>
</comment>
<evidence type="ECO:0000256" key="5">
    <source>
        <dbReference type="ARBA" id="ARBA00022839"/>
    </source>
</evidence>
<feature type="compositionally biased region" description="Low complexity" evidence="7">
    <location>
        <begin position="363"/>
        <end position="374"/>
    </location>
</feature>
<comment type="subcellular location">
    <subcellularLocation>
        <location evidence="1">Nucleus</location>
    </subcellularLocation>
</comment>
<gene>
    <name evidence="9" type="ORF">WJX72_004360</name>
</gene>
<dbReference type="AlphaFoldDB" id="A0AAW1QEW8"/>
<reference evidence="9 10" key="1">
    <citation type="journal article" date="2024" name="Nat. Commun.">
        <title>Phylogenomics reveals the evolutionary origins of lichenization in chlorophyte algae.</title>
        <authorList>
            <person name="Puginier C."/>
            <person name="Libourel C."/>
            <person name="Otte J."/>
            <person name="Skaloud P."/>
            <person name="Haon M."/>
            <person name="Grisel S."/>
            <person name="Petersen M."/>
            <person name="Berrin J.G."/>
            <person name="Delaux P.M."/>
            <person name="Dal Grande F."/>
            <person name="Keller J."/>
        </authorList>
    </citation>
    <scope>NUCLEOTIDE SEQUENCE [LARGE SCALE GENOMIC DNA]</scope>
    <source>
        <strain evidence="9 10">SAG 2043</strain>
    </source>
</reference>
<keyword evidence="4" id="KW-0378">Hydrolase</keyword>
<dbReference type="InterPro" id="IPR034922">
    <property type="entry name" value="REX1-like_exo"/>
</dbReference>
<dbReference type="EMBL" id="JALJOR010000003">
    <property type="protein sequence ID" value="KAK9819954.1"/>
    <property type="molecule type" value="Genomic_DNA"/>
</dbReference>
<keyword evidence="6" id="KW-0539">Nucleus</keyword>
<evidence type="ECO:0000313" key="9">
    <source>
        <dbReference type="EMBL" id="KAK9819954.1"/>
    </source>
</evidence>
<name>A0AAW1QEW8_9CHLO</name>
<proteinExistence type="inferred from homology"/>
<feature type="domain" description="Exonuclease" evidence="8">
    <location>
        <begin position="154"/>
        <end position="316"/>
    </location>
</feature>
<evidence type="ECO:0000256" key="6">
    <source>
        <dbReference type="ARBA" id="ARBA00023242"/>
    </source>
</evidence>
<feature type="compositionally biased region" description="Basic residues" evidence="7">
    <location>
        <begin position="453"/>
        <end position="463"/>
    </location>
</feature>
<dbReference type="GO" id="GO:0005634">
    <property type="term" value="C:nucleus"/>
    <property type="evidence" value="ECO:0007669"/>
    <property type="project" value="UniProtKB-SubCell"/>
</dbReference>
<feature type="region of interest" description="Disordered" evidence="7">
    <location>
        <begin position="443"/>
        <end position="472"/>
    </location>
</feature>
<comment type="similarity">
    <text evidence="2">Belongs to the REXO1/REXO3 family.</text>
</comment>
<evidence type="ECO:0000313" key="10">
    <source>
        <dbReference type="Proteomes" id="UP001489004"/>
    </source>
</evidence>
<evidence type="ECO:0000256" key="3">
    <source>
        <dbReference type="ARBA" id="ARBA00022722"/>
    </source>
</evidence>
<dbReference type="Proteomes" id="UP001489004">
    <property type="component" value="Unassembled WGS sequence"/>
</dbReference>
<keyword evidence="10" id="KW-1185">Reference proteome</keyword>
<feature type="region of interest" description="Disordered" evidence="7">
    <location>
        <begin position="357"/>
        <end position="378"/>
    </location>
</feature>
<dbReference type="Gene3D" id="3.30.420.10">
    <property type="entry name" value="Ribonuclease H-like superfamily/Ribonuclease H"/>
    <property type="match status" value="1"/>
</dbReference>
<dbReference type="PANTHER" id="PTHR12801">
    <property type="entry name" value="RNA EXONUCLEASE REXO1 / RECO3 FAMILY MEMBER-RELATED"/>
    <property type="match status" value="1"/>
</dbReference>